<proteinExistence type="predicted"/>
<dbReference type="Proteomes" id="UP001459277">
    <property type="component" value="Unassembled WGS sequence"/>
</dbReference>
<organism evidence="1 2">
    <name type="scientific">Lithocarpus litseifolius</name>
    <dbReference type="NCBI Taxonomy" id="425828"/>
    <lineage>
        <taxon>Eukaryota</taxon>
        <taxon>Viridiplantae</taxon>
        <taxon>Streptophyta</taxon>
        <taxon>Embryophyta</taxon>
        <taxon>Tracheophyta</taxon>
        <taxon>Spermatophyta</taxon>
        <taxon>Magnoliopsida</taxon>
        <taxon>eudicotyledons</taxon>
        <taxon>Gunneridae</taxon>
        <taxon>Pentapetalae</taxon>
        <taxon>rosids</taxon>
        <taxon>fabids</taxon>
        <taxon>Fagales</taxon>
        <taxon>Fagaceae</taxon>
        <taxon>Lithocarpus</taxon>
    </lineage>
</organism>
<name>A0AAW2DIZ6_9ROSI</name>
<evidence type="ECO:0000313" key="1">
    <source>
        <dbReference type="EMBL" id="KAL0010623.1"/>
    </source>
</evidence>
<comment type="caution">
    <text evidence="1">The sequence shown here is derived from an EMBL/GenBank/DDBJ whole genome shotgun (WGS) entry which is preliminary data.</text>
</comment>
<protein>
    <submittedName>
        <fullName evidence="1">Uncharacterized protein</fullName>
    </submittedName>
</protein>
<dbReference type="AlphaFoldDB" id="A0AAW2DIZ6"/>
<dbReference type="EMBL" id="JAZDWU010000002">
    <property type="protein sequence ID" value="KAL0010623.1"/>
    <property type="molecule type" value="Genomic_DNA"/>
</dbReference>
<reference evidence="1 2" key="1">
    <citation type="submission" date="2024-01" db="EMBL/GenBank/DDBJ databases">
        <title>A telomere-to-telomere, gap-free genome of sweet tea (Lithocarpus litseifolius).</title>
        <authorList>
            <person name="Zhou J."/>
        </authorList>
    </citation>
    <scope>NUCLEOTIDE SEQUENCE [LARGE SCALE GENOMIC DNA]</scope>
    <source>
        <strain evidence="1">Zhou-2022a</strain>
        <tissue evidence="1">Leaf</tissue>
    </source>
</reference>
<evidence type="ECO:0000313" key="2">
    <source>
        <dbReference type="Proteomes" id="UP001459277"/>
    </source>
</evidence>
<gene>
    <name evidence="1" type="ORF">SO802_005731</name>
</gene>
<sequence length="106" mass="12041">MDSRHYSSFTDVLRGNINLEDQLFGVSENSPLLVEDSPLNDEVATSKKKTRGINFSPEEDKLLVAAWLNTSVDPVYGNEQHRTTFYGKLQNTSRITRLILHVVKHP</sequence>
<keyword evidence="2" id="KW-1185">Reference proteome</keyword>
<accession>A0AAW2DIZ6</accession>